<dbReference type="Proteomes" id="UP001497680">
    <property type="component" value="Unassembled WGS sequence"/>
</dbReference>
<organism evidence="1 2">
    <name type="scientific">Hypoxylon rubiginosum</name>
    <dbReference type="NCBI Taxonomy" id="110542"/>
    <lineage>
        <taxon>Eukaryota</taxon>
        <taxon>Fungi</taxon>
        <taxon>Dikarya</taxon>
        <taxon>Ascomycota</taxon>
        <taxon>Pezizomycotina</taxon>
        <taxon>Sordariomycetes</taxon>
        <taxon>Xylariomycetidae</taxon>
        <taxon>Xylariales</taxon>
        <taxon>Hypoxylaceae</taxon>
        <taxon>Hypoxylon</taxon>
    </lineage>
</organism>
<keyword evidence="2" id="KW-1185">Reference proteome</keyword>
<gene>
    <name evidence="1" type="ORF">F4821DRAFT_171256</name>
</gene>
<dbReference type="EMBL" id="MU394338">
    <property type="protein sequence ID" value="KAI6084364.1"/>
    <property type="molecule type" value="Genomic_DNA"/>
</dbReference>
<comment type="caution">
    <text evidence="1">The sequence shown here is derived from an EMBL/GenBank/DDBJ whole genome shotgun (WGS) entry which is preliminary data.</text>
</comment>
<proteinExistence type="predicted"/>
<evidence type="ECO:0000313" key="2">
    <source>
        <dbReference type="Proteomes" id="UP001497680"/>
    </source>
</evidence>
<reference evidence="1 2" key="1">
    <citation type="journal article" date="2022" name="New Phytol.">
        <title>Ecological generalism drives hyperdiversity of secondary metabolite gene clusters in xylarialean endophytes.</title>
        <authorList>
            <person name="Franco M.E.E."/>
            <person name="Wisecaver J.H."/>
            <person name="Arnold A.E."/>
            <person name="Ju Y.M."/>
            <person name="Slot J.C."/>
            <person name="Ahrendt S."/>
            <person name="Moore L.P."/>
            <person name="Eastman K.E."/>
            <person name="Scott K."/>
            <person name="Konkel Z."/>
            <person name="Mondo S.J."/>
            <person name="Kuo A."/>
            <person name="Hayes R.D."/>
            <person name="Haridas S."/>
            <person name="Andreopoulos B."/>
            <person name="Riley R."/>
            <person name="LaButti K."/>
            <person name="Pangilinan J."/>
            <person name="Lipzen A."/>
            <person name="Amirebrahimi M."/>
            <person name="Yan J."/>
            <person name="Adam C."/>
            <person name="Keymanesh K."/>
            <person name="Ng V."/>
            <person name="Louie K."/>
            <person name="Northen T."/>
            <person name="Drula E."/>
            <person name="Henrissat B."/>
            <person name="Hsieh H.M."/>
            <person name="Youens-Clark K."/>
            <person name="Lutzoni F."/>
            <person name="Miadlikowska J."/>
            <person name="Eastwood D.C."/>
            <person name="Hamelin R.C."/>
            <person name="Grigoriev I.V."/>
            <person name="U'Ren J.M."/>
        </authorList>
    </citation>
    <scope>NUCLEOTIDE SEQUENCE [LARGE SCALE GENOMIC DNA]</scope>
    <source>
        <strain evidence="1 2">ER1909</strain>
    </source>
</reference>
<evidence type="ECO:0000313" key="1">
    <source>
        <dbReference type="EMBL" id="KAI6084364.1"/>
    </source>
</evidence>
<protein>
    <submittedName>
        <fullName evidence="1">RNA polymerase III subunit RPC82-domain-containing protein</fullName>
    </submittedName>
</protein>
<sequence length="675" mass="76644">MLVTKNVAELCVLLIRELYGQLPSRIFADLLGRGRSTVVQIAQHTSLNFRQVRHGIAVLIQLNLIYHNTDPESGIVNYEANSYAAYNLTRTGKILDMVRNKYGNHGYTLVHEVLVQGHAKISDLVKAFQVRRNEQHEGANGANGASQNGTSHNGHNHVNGNGVTNGTDDLDMVYKDEDFDIEAQAFDNLAQLIAAGILEPVTPMAYQSPQDIRSTVEQEFMADYPTGLRGSKQTSEFERNVRDKLREIQGESTRLKRKLELEFTYELGAKRRKLTNGAAANEFSGAKARSVLLEEFDTVLRVNYDKCMVELRNLRLKRYAEDLIGNITAQVYETLLAVLSKKIPRCQVDRSIEVEEDNDDAHTGPRVTTQEVFEQLSSAIDVSAGIGFPSEDTIDIRRAEKIRRYPPQLKGSTLHQELEEGEEIVGSDDEDYDHSGEAAANYGYHGQNGSDDVKMQTDDGLPVGAARLHQMRQHLLILAESKEGFVRHCGGRDFGEWTVDFEPLMQHLKFVELDTIIENRFGRHGLRLTRILREKGKIDDKTLPSLALMKKPDVHVKMAEMEMGGFLDVQEVPRDNNRTAARTIFFWFFDLDRTLQRTVDNTCKSMVRCLQRLDVERLKRKDVLATAERKDVRGNEETMLRGYAYTEYVQFIDVEKKLLGQVMRLDDIVAVFRDY</sequence>
<accession>A0ACC0CVA8</accession>
<name>A0ACC0CVA8_9PEZI</name>